<protein>
    <submittedName>
        <fullName evidence="2">Uncharacterized protein</fullName>
    </submittedName>
</protein>
<feature type="region of interest" description="Disordered" evidence="1">
    <location>
        <begin position="196"/>
        <end position="238"/>
    </location>
</feature>
<dbReference type="AlphaFoldDB" id="A0A0C3B1A0"/>
<accession>A0A0C3B1A0</accession>
<name>A0A0C3B1A0_SERVB</name>
<reference evidence="2 3" key="1">
    <citation type="submission" date="2014-04" db="EMBL/GenBank/DDBJ databases">
        <authorList>
            <consortium name="DOE Joint Genome Institute"/>
            <person name="Kuo A."/>
            <person name="Zuccaro A."/>
            <person name="Kohler A."/>
            <person name="Nagy L.G."/>
            <person name="Floudas D."/>
            <person name="Copeland A."/>
            <person name="Barry K.W."/>
            <person name="Cichocki N."/>
            <person name="Veneault-Fourrey C."/>
            <person name="LaButti K."/>
            <person name="Lindquist E.A."/>
            <person name="Lipzen A."/>
            <person name="Lundell T."/>
            <person name="Morin E."/>
            <person name="Murat C."/>
            <person name="Sun H."/>
            <person name="Tunlid A."/>
            <person name="Henrissat B."/>
            <person name="Grigoriev I.V."/>
            <person name="Hibbett D.S."/>
            <person name="Martin F."/>
            <person name="Nordberg H.P."/>
            <person name="Cantor M.N."/>
            <person name="Hua S.X."/>
        </authorList>
    </citation>
    <scope>NUCLEOTIDE SEQUENCE [LARGE SCALE GENOMIC DNA]</scope>
    <source>
        <strain evidence="2 3">MAFF 305830</strain>
    </source>
</reference>
<dbReference type="OrthoDB" id="3148115at2759"/>
<feature type="region of interest" description="Disordered" evidence="1">
    <location>
        <begin position="146"/>
        <end position="179"/>
    </location>
</feature>
<feature type="compositionally biased region" description="Polar residues" evidence="1">
    <location>
        <begin position="221"/>
        <end position="231"/>
    </location>
</feature>
<evidence type="ECO:0000256" key="1">
    <source>
        <dbReference type="SAM" id="MobiDB-lite"/>
    </source>
</evidence>
<evidence type="ECO:0000313" key="3">
    <source>
        <dbReference type="Proteomes" id="UP000054097"/>
    </source>
</evidence>
<reference evidence="3" key="2">
    <citation type="submission" date="2015-01" db="EMBL/GenBank/DDBJ databases">
        <title>Evolutionary Origins and Diversification of the Mycorrhizal Mutualists.</title>
        <authorList>
            <consortium name="DOE Joint Genome Institute"/>
            <consortium name="Mycorrhizal Genomics Consortium"/>
            <person name="Kohler A."/>
            <person name="Kuo A."/>
            <person name="Nagy L.G."/>
            <person name="Floudas D."/>
            <person name="Copeland A."/>
            <person name="Barry K.W."/>
            <person name="Cichocki N."/>
            <person name="Veneault-Fourrey C."/>
            <person name="LaButti K."/>
            <person name="Lindquist E.A."/>
            <person name="Lipzen A."/>
            <person name="Lundell T."/>
            <person name="Morin E."/>
            <person name="Murat C."/>
            <person name="Riley R."/>
            <person name="Ohm R."/>
            <person name="Sun H."/>
            <person name="Tunlid A."/>
            <person name="Henrissat B."/>
            <person name="Grigoriev I.V."/>
            <person name="Hibbett D.S."/>
            <person name="Martin F."/>
        </authorList>
    </citation>
    <scope>NUCLEOTIDE SEQUENCE [LARGE SCALE GENOMIC DNA]</scope>
    <source>
        <strain evidence="3">MAFF 305830</strain>
    </source>
</reference>
<gene>
    <name evidence="2" type="ORF">M408DRAFT_212475</name>
</gene>
<proteinExistence type="predicted"/>
<dbReference type="EMBL" id="KN824315">
    <property type="protein sequence ID" value="KIM25316.1"/>
    <property type="molecule type" value="Genomic_DNA"/>
</dbReference>
<keyword evidence="3" id="KW-1185">Reference proteome</keyword>
<dbReference type="Proteomes" id="UP000054097">
    <property type="component" value="Unassembled WGS sequence"/>
</dbReference>
<dbReference type="HOGENOM" id="CLU_872004_0_0_1"/>
<sequence length="319" mass="35335">MPRFLLPPTVEQHFQFVQDGVDSLNFWIPTCRTLWDGRTGVFSRSMRMAPPPENFVADYVTVSVVNLARDSKGAFKEKYHHGTVKRHIAHWFNPSNSELLAAPAEWDVCAMGTFAKTTVWMERMHPKEEEKTDSRGRMKICFAEFPPAEDDEASPETPRDGDPPSDNPIPDPAGEDSTSSNIEAIYNSIELEWGDGLLDSYETPPPPDTQESDEAPVDSTAPETQPDNGSNDLPPILSPELLSPSAIGLEAGEPVPSAIEAMLMEEVPPPVCFGHVCEYEMEESWERRYGGVYTVDFDDVRGIAAFATGSGKIVLLEFV</sequence>
<evidence type="ECO:0000313" key="2">
    <source>
        <dbReference type="EMBL" id="KIM25316.1"/>
    </source>
</evidence>
<organism evidence="2 3">
    <name type="scientific">Serendipita vermifera MAFF 305830</name>
    <dbReference type="NCBI Taxonomy" id="933852"/>
    <lineage>
        <taxon>Eukaryota</taxon>
        <taxon>Fungi</taxon>
        <taxon>Dikarya</taxon>
        <taxon>Basidiomycota</taxon>
        <taxon>Agaricomycotina</taxon>
        <taxon>Agaricomycetes</taxon>
        <taxon>Sebacinales</taxon>
        <taxon>Serendipitaceae</taxon>
        <taxon>Serendipita</taxon>
    </lineage>
</organism>